<evidence type="ECO:0000313" key="5">
    <source>
        <dbReference type="EMBL" id="GLI02025.1"/>
    </source>
</evidence>
<keyword evidence="2" id="KW-0288">FMN</keyword>
<evidence type="ECO:0000313" key="6">
    <source>
        <dbReference type="Proteomes" id="UP001144280"/>
    </source>
</evidence>
<evidence type="ECO:0000259" key="4">
    <source>
        <dbReference type="Pfam" id="PF03358"/>
    </source>
</evidence>
<dbReference type="Pfam" id="PF03358">
    <property type="entry name" value="FMN_red"/>
    <property type="match status" value="1"/>
</dbReference>
<dbReference type="SUPFAM" id="SSF52218">
    <property type="entry name" value="Flavoproteins"/>
    <property type="match status" value="1"/>
</dbReference>
<feature type="domain" description="NADPH-dependent FMN reductase-like" evidence="4">
    <location>
        <begin position="1"/>
        <end position="137"/>
    </location>
</feature>
<evidence type="ECO:0000256" key="3">
    <source>
        <dbReference type="ARBA" id="ARBA00023002"/>
    </source>
</evidence>
<protein>
    <submittedName>
        <fullName evidence="5">FMN reductase</fullName>
    </submittedName>
</protein>
<reference evidence="5" key="1">
    <citation type="submission" date="2022-12" db="EMBL/GenBank/DDBJ databases">
        <title>New Phytohabitans aurantiacus sp. RD004123 nov., an actinomycete isolated from soil.</title>
        <authorList>
            <person name="Triningsih D.W."/>
            <person name="Harunari E."/>
            <person name="Igarashi Y."/>
        </authorList>
    </citation>
    <scope>NUCLEOTIDE SEQUENCE</scope>
    <source>
        <strain evidence="5">RD004123</strain>
    </source>
</reference>
<keyword evidence="1" id="KW-0285">Flavoprotein</keyword>
<evidence type="ECO:0000256" key="2">
    <source>
        <dbReference type="ARBA" id="ARBA00022643"/>
    </source>
</evidence>
<evidence type="ECO:0000256" key="1">
    <source>
        <dbReference type="ARBA" id="ARBA00022630"/>
    </source>
</evidence>
<dbReference type="RefSeq" id="WP_281903501.1">
    <property type="nucleotide sequence ID" value="NZ_BSDI01000053.1"/>
</dbReference>
<dbReference type="Proteomes" id="UP001144280">
    <property type="component" value="Unassembled WGS sequence"/>
</dbReference>
<dbReference type="PANTHER" id="PTHR43408:SF2">
    <property type="entry name" value="FMN REDUCTASE (NADPH)"/>
    <property type="match status" value="1"/>
</dbReference>
<gene>
    <name evidence="5" type="ORF">Pa4123_73020</name>
</gene>
<organism evidence="5 6">
    <name type="scientific">Phytohabitans aurantiacus</name>
    <dbReference type="NCBI Taxonomy" id="3016789"/>
    <lineage>
        <taxon>Bacteria</taxon>
        <taxon>Bacillati</taxon>
        <taxon>Actinomycetota</taxon>
        <taxon>Actinomycetes</taxon>
        <taxon>Micromonosporales</taxon>
        <taxon>Micromonosporaceae</taxon>
    </lineage>
</organism>
<accession>A0ABQ5R5P5</accession>
<proteinExistence type="predicted"/>
<keyword evidence="6" id="KW-1185">Reference proteome</keyword>
<sequence>MTTVALIGNPRAGSRTRVLADDLLEALAPAGPVRVLELAEIVGVSFGPQPAYGASTVVDPFEAVRSARLLVVVTPAYKGSYTGLLKIFFDQFGPGALAGAAAIPVAVAASPAHLDATALALSTLLAELGASALPPLAVLEKDLPASTPIADWTATHGPTLLAAGLAVPLPTPTP</sequence>
<keyword evidence="3" id="KW-0560">Oxidoreductase</keyword>
<dbReference type="InterPro" id="IPR051814">
    <property type="entry name" value="NAD(P)H-dep_FMN_reductase"/>
</dbReference>
<dbReference type="PANTHER" id="PTHR43408">
    <property type="entry name" value="FMN REDUCTASE (NADPH)"/>
    <property type="match status" value="1"/>
</dbReference>
<name>A0ABQ5R5P5_9ACTN</name>
<dbReference type="InterPro" id="IPR029039">
    <property type="entry name" value="Flavoprotein-like_sf"/>
</dbReference>
<comment type="caution">
    <text evidence="5">The sequence shown here is derived from an EMBL/GenBank/DDBJ whole genome shotgun (WGS) entry which is preliminary data.</text>
</comment>
<dbReference type="EMBL" id="BSDI01000053">
    <property type="protein sequence ID" value="GLI02025.1"/>
    <property type="molecule type" value="Genomic_DNA"/>
</dbReference>
<dbReference type="InterPro" id="IPR005025">
    <property type="entry name" value="FMN_Rdtase-like_dom"/>
</dbReference>
<dbReference type="Gene3D" id="3.40.50.360">
    <property type="match status" value="1"/>
</dbReference>